<dbReference type="AlphaFoldDB" id="A0AAV7KY60"/>
<evidence type="ECO:0000256" key="1">
    <source>
        <dbReference type="SAM" id="MobiDB-lite"/>
    </source>
</evidence>
<feature type="compositionally biased region" description="Polar residues" evidence="1">
    <location>
        <begin position="50"/>
        <end position="65"/>
    </location>
</feature>
<proteinExistence type="predicted"/>
<keyword evidence="3" id="KW-1185">Reference proteome</keyword>
<reference evidence="2" key="1">
    <citation type="journal article" date="2022" name="bioRxiv">
        <title>Sequencing and chromosome-scale assembly of the giantPleurodeles waltlgenome.</title>
        <authorList>
            <person name="Brown T."/>
            <person name="Elewa A."/>
            <person name="Iarovenko S."/>
            <person name="Subramanian E."/>
            <person name="Araus A.J."/>
            <person name="Petzold A."/>
            <person name="Susuki M."/>
            <person name="Suzuki K.-i.T."/>
            <person name="Hayashi T."/>
            <person name="Toyoda A."/>
            <person name="Oliveira C."/>
            <person name="Osipova E."/>
            <person name="Leigh N.D."/>
            <person name="Simon A."/>
            <person name="Yun M.H."/>
        </authorList>
    </citation>
    <scope>NUCLEOTIDE SEQUENCE</scope>
    <source>
        <strain evidence="2">20211129_DDA</strain>
        <tissue evidence="2">Liver</tissue>
    </source>
</reference>
<dbReference type="Proteomes" id="UP001066276">
    <property type="component" value="Chromosome 12"/>
</dbReference>
<gene>
    <name evidence="2" type="ORF">NDU88_004013</name>
</gene>
<comment type="caution">
    <text evidence="2">The sequence shown here is derived from an EMBL/GenBank/DDBJ whole genome shotgun (WGS) entry which is preliminary data.</text>
</comment>
<accession>A0AAV7KY60</accession>
<dbReference type="EMBL" id="JANPWB010000016">
    <property type="protein sequence ID" value="KAJ1083858.1"/>
    <property type="molecule type" value="Genomic_DNA"/>
</dbReference>
<feature type="region of interest" description="Disordered" evidence="1">
    <location>
        <begin position="1"/>
        <end position="98"/>
    </location>
</feature>
<evidence type="ECO:0000313" key="2">
    <source>
        <dbReference type="EMBL" id="KAJ1083858.1"/>
    </source>
</evidence>
<organism evidence="2 3">
    <name type="scientific">Pleurodeles waltl</name>
    <name type="common">Iberian ribbed newt</name>
    <dbReference type="NCBI Taxonomy" id="8319"/>
    <lineage>
        <taxon>Eukaryota</taxon>
        <taxon>Metazoa</taxon>
        <taxon>Chordata</taxon>
        <taxon>Craniata</taxon>
        <taxon>Vertebrata</taxon>
        <taxon>Euteleostomi</taxon>
        <taxon>Amphibia</taxon>
        <taxon>Batrachia</taxon>
        <taxon>Caudata</taxon>
        <taxon>Salamandroidea</taxon>
        <taxon>Salamandridae</taxon>
        <taxon>Pleurodelinae</taxon>
        <taxon>Pleurodeles</taxon>
    </lineage>
</organism>
<feature type="compositionally biased region" description="Polar residues" evidence="1">
    <location>
        <begin position="9"/>
        <end position="21"/>
    </location>
</feature>
<sequence>MLGLHSSGPPENSHQLTTRASVVQERALRQDCKVDAPSPPEAKQKMPCPSGSSGTSQSEATVGNQEKSKRDATATARRSVGSRLVVTPVFNQAPRRQC</sequence>
<protein>
    <submittedName>
        <fullName evidence="2">Uncharacterized protein</fullName>
    </submittedName>
</protein>
<evidence type="ECO:0000313" key="3">
    <source>
        <dbReference type="Proteomes" id="UP001066276"/>
    </source>
</evidence>
<name>A0AAV7KY60_PLEWA</name>